<evidence type="ECO:0000313" key="3">
    <source>
        <dbReference type="Proteomes" id="UP000634206"/>
    </source>
</evidence>
<protein>
    <submittedName>
        <fullName evidence="2">Glycosyltransferase family 2 protein</fullName>
    </submittedName>
</protein>
<name>A0AAE2VDZ0_9BACT</name>
<dbReference type="RefSeq" id="WP_309491131.1">
    <property type="nucleotide sequence ID" value="NZ_JAENIG010000015.1"/>
</dbReference>
<dbReference type="SUPFAM" id="SSF53448">
    <property type="entry name" value="Nucleotide-diphospho-sugar transferases"/>
    <property type="match status" value="1"/>
</dbReference>
<accession>A0AAE2VDZ0</accession>
<keyword evidence="3" id="KW-1185">Reference proteome</keyword>
<dbReference type="GO" id="GO:0016758">
    <property type="term" value="F:hexosyltransferase activity"/>
    <property type="evidence" value="ECO:0007669"/>
    <property type="project" value="UniProtKB-ARBA"/>
</dbReference>
<dbReference type="PANTHER" id="PTHR22916">
    <property type="entry name" value="GLYCOSYLTRANSFERASE"/>
    <property type="match status" value="1"/>
</dbReference>
<organism evidence="2 3">
    <name type="scientific">Oceaniferula flava</name>
    <dbReference type="NCBI Taxonomy" id="2800421"/>
    <lineage>
        <taxon>Bacteria</taxon>
        <taxon>Pseudomonadati</taxon>
        <taxon>Verrucomicrobiota</taxon>
        <taxon>Verrucomicrobiia</taxon>
        <taxon>Verrucomicrobiales</taxon>
        <taxon>Verrucomicrobiaceae</taxon>
        <taxon>Oceaniferula</taxon>
    </lineage>
</organism>
<evidence type="ECO:0000313" key="2">
    <source>
        <dbReference type="EMBL" id="MBK1856511.1"/>
    </source>
</evidence>
<dbReference type="Proteomes" id="UP000634206">
    <property type="component" value="Unassembled WGS sequence"/>
</dbReference>
<dbReference type="PANTHER" id="PTHR22916:SF3">
    <property type="entry name" value="UDP-GLCNAC:BETAGAL BETA-1,3-N-ACETYLGLUCOSAMINYLTRANSFERASE-LIKE PROTEIN 1"/>
    <property type="match status" value="1"/>
</dbReference>
<gene>
    <name evidence="2" type="ORF">JIN83_16185</name>
</gene>
<dbReference type="Gene3D" id="3.90.550.10">
    <property type="entry name" value="Spore Coat Polysaccharide Biosynthesis Protein SpsA, Chain A"/>
    <property type="match status" value="1"/>
</dbReference>
<dbReference type="Pfam" id="PF00535">
    <property type="entry name" value="Glycos_transf_2"/>
    <property type="match status" value="1"/>
</dbReference>
<comment type="caution">
    <text evidence="2">The sequence shown here is derived from an EMBL/GenBank/DDBJ whole genome shotgun (WGS) entry which is preliminary data.</text>
</comment>
<reference evidence="2" key="1">
    <citation type="submission" date="2021-01" db="EMBL/GenBank/DDBJ databases">
        <title>Modified the classification status of verrucomicrobia.</title>
        <authorList>
            <person name="Feng X."/>
        </authorList>
    </citation>
    <scope>NUCLEOTIDE SEQUENCE</scope>
    <source>
        <strain evidence="2">5K15</strain>
    </source>
</reference>
<dbReference type="InterPro" id="IPR001173">
    <property type="entry name" value="Glyco_trans_2-like"/>
</dbReference>
<proteinExistence type="predicted"/>
<feature type="domain" description="Glycosyltransferase 2-like" evidence="1">
    <location>
        <begin position="5"/>
        <end position="175"/>
    </location>
</feature>
<sequence length="321" mass="36773">MSYISVIIPNYNRGWCIEETIKSVVRVSDNILLEVLVVDNGSNDESKSVIDKLRSVDPRIKWIEASHLPQNGNCARNLGAEYSSGDYLQFLDSDDLIAYGKLESQLKLLQGGDVYDVATSGWSILDENGDCQNVKMKRHWHNYDNSLDLLVEMWSNSEWFFPGCWLISKELYEKVGKWTEDLQADQDGEFFARILLAGDKVHFDGERGFVRRKHSGDHVGNRGSISSVNSRFKAWDIIQQKLLDKENSRRVKVAISRRLHEVAYRCGTTENGWLRWASEKQKTIGINDFGLCKPYLLNIMTLLFGFEKGVNLRRRLLGSGR</sequence>
<dbReference type="InterPro" id="IPR029044">
    <property type="entry name" value="Nucleotide-diphossugar_trans"/>
</dbReference>
<dbReference type="AlphaFoldDB" id="A0AAE2VDZ0"/>
<dbReference type="EMBL" id="JAENIG010000015">
    <property type="protein sequence ID" value="MBK1856511.1"/>
    <property type="molecule type" value="Genomic_DNA"/>
</dbReference>
<dbReference type="CDD" id="cd00761">
    <property type="entry name" value="Glyco_tranf_GTA_type"/>
    <property type="match status" value="1"/>
</dbReference>
<evidence type="ECO:0000259" key="1">
    <source>
        <dbReference type="Pfam" id="PF00535"/>
    </source>
</evidence>